<evidence type="ECO:0000313" key="2">
    <source>
        <dbReference type="Proteomes" id="UP000320216"/>
    </source>
</evidence>
<keyword evidence="2" id="KW-1185">Reference proteome</keyword>
<dbReference type="Proteomes" id="UP000320216">
    <property type="component" value="Chromosome"/>
</dbReference>
<sequence length="140" mass="15915">MTLKPGRRASMWLPYRDDPGANFRWLKGVCGERTRPEYNRQTKEFEVAREHTQLVIDALVVEYRRVHVVQYGHARTTCVEACWNARLSTIADCVCGCAGANHGSGKPFGREVQAGLSVANELTCAEFIVTRKGWELRKRF</sequence>
<protein>
    <submittedName>
        <fullName evidence="1">Uncharacterized protein</fullName>
    </submittedName>
</protein>
<accession>A0A5B8M0K4</accession>
<proteinExistence type="predicted"/>
<name>A0A5B8M0K4_9MICO</name>
<dbReference type="KEGG" id="huw:FPZ11_04995"/>
<reference evidence="1 2" key="1">
    <citation type="submission" date="2019-07" db="EMBL/GenBank/DDBJ databases">
        <title>Full genome sequence of Humibacter sp. WJ7-1.</title>
        <authorList>
            <person name="Im W.-T."/>
        </authorList>
    </citation>
    <scope>NUCLEOTIDE SEQUENCE [LARGE SCALE GENOMIC DNA]</scope>
    <source>
        <strain evidence="1 2">WJ7-1</strain>
    </source>
</reference>
<evidence type="ECO:0000313" key="1">
    <source>
        <dbReference type="EMBL" id="QDZ14207.1"/>
    </source>
</evidence>
<dbReference type="EMBL" id="CP042305">
    <property type="protein sequence ID" value="QDZ14207.1"/>
    <property type="molecule type" value="Genomic_DNA"/>
</dbReference>
<dbReference type="RefSeq" id="WP_146318887.1">
    <property type="nucleotide sequence ID" value="NZ_CP042305.1"/>
</dbReference>
<dbReference type="AlphaFoldDB" id="A0A5B8M0K4"/>
<organism evidence="1 2">
    <name type="scientific">Humibacter ginsenosidimutans</name>
    <dbReference type="NCBI Taxonomy" id="2599293"/>
    <lineage>
        <taxon>Bacteria</taxon>
        <taxon>Bacillati</taxon>
        <taxon>Actinomycetota</taxon>
        <taxon>Actinomycetes</taxon>
        <taxon>Micrococcales</taxon>
        <taxon>Microbacteriaceae</taxon>
        <taxon>Humibacter</taxon>
    </lineage>
</organism>
<dbReference type="OrthoDB" id="581550at2"/>
<gene>
    <name evidence="1" type="ORF">FPZ11_04995</name>
</gene>